<dbReference type="InterPro" id="IPR036259">
    <property type="entry name" value="MFS_trans_sf"/>
</dbReference>
<keyword evidence="8" id="KW-0406">Ion transport</keyword>
<dbReference type="NCBIfam" id="TIGR00805">
    <property type="entry name" value="oat"/>
    <property type="match status" value="1"/>
</dbReference>
<reference evidence="12" key="1">
    <citation type="submission" date="2025-08" db="UniProtKB">
        <authorList>
            <consortium name="RefSeq"/>
        </authorList>
    </citation>
    <scope>IDENTIFICATION</scope>
</reference>
<keyword evidence="3" id="KW-1003">Cell membrane</keyword>
<feature type="transmembrane region" description="Helical" evidence="8">
    <location>
        <begin position="627"/>
        <end position="648"/>
    </location>
</feature>
<dbReference type="PROSITE" id="PS51465">
    <property type="entry name" value="KAZAL_2"/>
    <property type="match status" value="1"/>
</dbReference>
<name>A0ABM1E871_PRICU</name>
<evidence type="ECO:0000256" key="4">
    <source>
        <dbReference type="ARBA" id="ARBA00022692"/>
    </source>
</evidence>
<feature type="transmembrane region" description="Helical" evidence="8">
    <location>
        <begin position="427"/>
        <end position="454"/>
    </location>
</feature>
<keyword evidence="8" id="KW-0813">Transport</keyword>
<dbReference type="InterPro" id="IPR002350">
    <property type="entry name" value="Kazal_dom"/>
</dbReference>
<evidence type="ECO:0000256" key="3">
    <source>
        <dbReference type="ARBA" id="ARBA00022475"/>
    </source>
</evidence>
<dbReference type="PANTHER" id="PTHR11388">
    <property type="entry name" value="ORGANIC ANION TRANSPORTER"/>
    <property type="match status" value="1"/>
</dbReference>
<feature type="transmembrane region" description="Helical" evidence="8">
    <location>
        <begin position="272"/>
        <end position="293"/>
    </location>
</feature>
<accession>A0ABM1E871</accession>
<feature type="compositionally biased region" description="Basic and acidic residues" evidence="9">
    <location>
        <begin position="306"/>
        <end position="321"/>
    </location>
</feature>
<evidence type="ECO:0000256" key="1">
    <source>
        <dbReference type="ARBA" id="ARBA00004651"/>
    </source>
</evidence>
<dbReference type="CDD" id="cd17336">
    <property type="entry name" value="MFS_SLCO_OATP"/>
    <property type="match status" value="1"/>
</dbReference>
<feature type="transmembrane region" description="Helical" evidence="8">
    <location>
        <begin position="56"/>
        <end position="74"/>
    </location>
</feature>
<feature type="transmembrane region" description="Helical" evidence="8">
    <location>
        <begin position="395"/>
        <end position="415"/>
    </location>
</feature>
<keyword evidence="11" id="KW-1185">Reference proteome</keyword>
<sequence>MPNNSTKDTAGAAIVARQPATFGTMAEKKSDRSAEDDEACCLSGCHSPRWQPCANVKLFVGNFTVVLVLLSIYSTYQIGVLTTIERRFQFPSKYMGAILAANDIGSAFFVMILCHIGSNKRKPAFITYIVQLSTLGIFLASVPHYIYGGGGPTASAEVVVCTSPLDNRTEQPVCVSNGAFVSSESRVAFILMFLGGLLIGTGLSPLYSLGVVYIDDNVQHKATVSYYMGITQAVPLVGMMVGFLLAALTVLLPDDLKDTTLSPDDPAFMGAWWLGLVIVSVVLVLVSFPMACFPKRLPGGASNQARGDEAADGRNSDKAAKTEEAQAVEAAEQLFEKMKAKPKEMFREVWRLLKNPVLVCFALGGALDMYSFSFLSFLPKYLERQFGQTASTSSIATGFVVLVAAASTLVAGYMIRRFKVQLRGIVVITLAFSLITAIFGCICMLVVGCAIPWASETDTQPLEFNTTCSDGCSCEHSPFSPVCSDITQLVYFSPCHAGCTLADEQNGTQVFANCNCTNTVARSVQRGICEQDCPAVYAYLVVIYLAILLAAPGFLTTIIGRIRCVEVSQKPLAMAIGSLTLTMLNSLPGPVIFGAAIDSTCVVWAQGTCEGETGACIAYDHTRLRHVFHGVLVAFKLAAALCYAFAWYKVKGPYLGDSDDDYVVHSDTLASYDNKAFSSSSSVATTKKHTED</sequence>
<feature type="transmembrane region" description="Helical" evidence="8">
    <location>
        <begin position="352"/>
        <end position="375"/>
    </location>
</feature>
<dbReference type="PANTHER" id="PTHR11388:SF76">
    <property type="entry name" value="SOLUTE CARRIER ORGANIC ANION TRANSPORTER FAMILY MEMBER"/>
    <property type="match status" value="1"/>
</dbReference>
<feature type="transmembrane region" description="Helical" evidence="8">
    <location>
        <begin position="187"/>
        <end position="214"/>
    </location>
</feature>
<feature type="transmembrane region" description="Helical" evidence="8">
    <location>
        <begin position="226"/>
        <end position="252"/>
    </location>
</feature>
<evidence type="ECO:0000256" key="9">
    <source>
        <dbReference type="SAM" id="MobiDB-lite"/>
    </source>
</evidence>
<evidence type="ECO:0000313" key="11">
    <source>
        <dbReference type="Proteomes" id="UP000695022"/>
    </source>
</evidence>
<keyword evidence="5 8" id="KW-1133">Transmembrane helix</keyword>
<feature type="domain" description="Kazal-like" evidence="10">
    <location>
        <begin position="462"/>
        <end position="518"/>
    </location>
</feature>
<feature type="transmembrane region" description="Helical" evidence="8">
    <location>
        <begin position="125"/>
        <end position="147"/>
    </location>
</feature>
<evidence type="ECO:0000256" key="8">
    <source>
        <dbReference type="RuleBase" id="RU362056"/>
    </source>
</evidence>
<keyword evidence="4 8" id="KW-0812">Transmembrane</keyword>
<feature type="transmembrane region" description="Helical" evidence="8">
    <location>
        <begin position="536"/>
        <end position="560"/>
    </location>
</feature>
<evidence type="ECO:0000313" key="12">
    <source>
        <dbReference type="RefSeq" id="XP_014668392.1"/>
    </source>
</evidence>
<evidence type="ECO:0000256" key="5">
    <source>
        <dbReference type="ARBA" id="ARBA00022989"/>
    </source>
</evidence>
<organism evidence="11 12">
    <name type="scientific">Priapulus caudatus</name>
    <name type="common">Priapulid worm</name>
    <dbReference type="NCBI Taxonomy" id="37621"/>
    <lineage>
        <taxon>Eukaryota</taxon>
        <taxon>Metazoa</taxon>
        <taxon>Ecdysozoa</taxon>
        <taxon>Scalidophora</taxon>
        <taxon>Priapulida</taxon>
        <taxon>Priapulimorpha</taxon>
        <taxon>Priapulimorphida</taxon>
        <taxon>Priapulidae</taxon>
        <taxon>Priapulus</taxon>
    </lineage>
</organism>
<dbReference type="Gene3D" id="1.20.1250.20">
    <property type="entry name" value="MFS general substrate transporter like domains"/>
    <property type="match status" value="1"/>
</dbReference>
<comment type="similarity">
    <text evidence="2 8">Belongs to the organo anion transporter (TC 2.A.60) family.</text>
</comment>
<evidence type="ECO:0000256" key="7">
    <source>
        <dbReference type="ARBA" id="ARBA00023157"/>
    </source>
</evidence>
<dbReference type="RefSeq" id="XP_014668392.1">
    <property type="nucleotide sequence ID" value="XM_014812906.1"/>
</dbReference>
<keyword evidence="6 8" id="KW-0472">Membrane</keyword>
<feature type="transmembrane region" description="Helical" evidence="8">
    <location>
        <begin position="94"/>
        <end position="113"/>
    </location>
</feature>
<keyword evidence="7" id="KW-1015">Disulfide bond</keyword>
<dbReference type="InterPro" id="IPR004156">
    <property type="entry name" value="OATP"/>
</dbReference>
<dbReference type="Pfam" id="PF03137">
    <property type="entry name" value="OATP"/>
    <property type="match status" value="1"/>
</dbReference>
<dbReference type="GeneID" id="106809721"/>
<evidence type="ECO:0000256" key="6">
    <source>
        <dbReference type="ARBA" id="ARBA00023136"/>
    </source>
</evidence>
<feature type="region of interest" description="Disordered" evidence="9">
    <location>
        <begin position="301"/>
        <end position="321"/>
    </location>
</feature>
<evidence type="ECO:0000259" key="10">
    <source>
        <dbReference type="PROSITE" id="PS51465"/>
    </source>
</evidence>
<protein>
    <recommendedName>
        <fullName evidence="8">Solute carrier organic anion transporter family member</fullName>
    </recommendedName>
</protein>
<dbReference type="SUPFAM" id="SSF103473">
    <property type="entry name" value="MFS general substrate transporter"/>
    <property type="match status" value="1"/>
</dbReference>
<dbReference type="Proteomes" id="UP000695022">
    <property type="component" value="Unplaced"/>
</dbReference>
<feature type="transmembrane region" description="Helical" evidence="8">
    <location>
        <begin position="572"/>
        <end position="597"/>
    </location>
</feature>
<comment type="subcellular location">
    <subcellularLocation>
        <location evidence="1 8">Cell membrane</location>
        <topology evidence="1 8">Multi-pass membrane protein</topology>
    </subcellularLocation>
</comment>
<evidence type="ECO:0000256" key="2">
    <source>
        <dbReference type="ARBA" id="ARBA00009657"/>
    </source>
</evidence>
<proteinExistence type="inferred from homology"/>
<gene>
    <name evidence="12" type="primary">LOC106809721</name>
</gene>